<accession>A0ABZ2KX55</accession>
<evidence type="ECO:0000256" key="1">
    <source>
        <dbReference type="SAM" id="MobiDB-lite"/>
    </source>
</evidence>
<reference evidence="3" key="1">
    <citation type="submission" date="2021-12" db="EMBL/GenBank/DDBJ databases">
        <title>Discovery of the Pendulisporaceae a myxobacterial family with distinct sporulation behavior and unique specialized metabolism.</title>
        <authorList>
            <person name="Garcia R."/>
            <person name="Popoff A."/>
            <person name="Bader C.D."/>
            <person name="Loehr J."/>
            <person name="Walesch S."/>
            <person name="Walt C."/>
            <person name="Boldt J."/>
            <person name="Bunk B."/>
            <person name="Haeckl F.J.F.P.J."/>
            <person name="Gunesch A.P."/>
            <person name="Birkelbach J."/>
            <person name="Nuebel U."/>
            <person name="Pietschmann T."/>
            <person name="Bach T."/>
            <person name="Mueller R."/>
        </authorList>
    </citation>
    <scope>NUCLEOTIDE SEQUENCE</scope>
    <source>
        <strain evidence="3">MSr11367</strain>
    </source>
</reference>
<dbReference type="RefSeq" id="WP_394832689.1">
    <property type="nucleotide sequence ID" value="NZ_CP089929.1"/>
</dbReference>
<feature type="chain" id="PRO_5046921413" evidence="2">
    <location>
        <begin position="20"/>
        <end position="343"/>
    </location>
</feature>
<sequence length="343" mass="36118">MPSASFARAVLSLSACSLAVLFPACGLDEGGVTPPPGTAQDAGPDVGAGPRPDAGPPPAGTHFVGGTVVGLQGRGLTLQNNGGDDVLVSGDGTFTFPAAVRIGATYNVRVKPGGLPTSPHQSCTVASATGTVGDVDVQTVQVTCALFRTCKELKASFPVAATVLYVLKPGDEKTVTRCEMEFDGGGWSLIEATSNQRGPSDLAEANAELPIDVESNCYMKTATMKALAGLSTQIHIRQNADPNDSLSSNAESTVLLDNLRAGNILNYDLHKLSKDQQVALWTGSRANVDGVSFSGNVNDRRYPDIYWSRNNAKGLHFFGVLSTFKWDGDTNRANNQPMEIYLR</sequence>
<dbReference type="Proteomes" id="UP001374803">
    <property type="component" value="Chromosome"/>
</dbReference>
<protein>
    <submittedName>
        <fullName evidence="3">Uncharacterized protein</fullName>
    </submittedName>
</protein>
<keyword evidence="4" id="KW-1185">Reference proteome</keyword>
<dbReference type="InterPro" id="IPR036056">
    <property type="entry name" value="Fibrinogen-like_C"/>
</dbReference>
<dbReference type="SUPFAM" id="SSF56496">
    <property type="entry name" value="Fibrinogen C-terminal domain-like"/>
    <property type="match status" value="1"/>
</dbReference>
<keyword evidence="2" id="KW-0732">Signal</keyword>
<dbReference type="EMBL" id="CP089983">
    <property type="protein sequence ID" value="WXB03062.1"/>
    <property type="molecule type" value="Genomic_DNA"/>
</dbReference>
<feature type="compositionally biased region" description="Low complexity" evidence="1">
    <location>
        <begin position="41"/>
        <end position="52"/>
    </location>
</feature>
<name>A0ABZ2KX55_9BACT</name>
<evidence type="ECO:0000256" key="2">
    <source>
        <dbReference type="SAM" id="SignalP"/>
    </source>
</evidence>
<organism evidence="3 4">
    <name type="scientific">Pendulispora rubella</name>
    <dbReference type="NCBI Taxonomy" id="2741070"/>
    <lineage>
        <taxon>Bacteria</taxon>
        <taxon>Pseudomonadati</taxon>
        <taxon>Myxococcota</taxon>
        <taxon>Myxococcia</taxon>
        <taxon>Myxococcales</taxon>
        <taxon>Sorangiineae</taxon>
        <taxon>Pendulisporaceae</taxon>
        <taxon>Pendulispora</taxon>
    </lineage>
</organism>
<gene>
    <name evidence="3" type="ORF">LVJ94_39915</name>
</gene>
<evidence type="ECO:0000313" key="4">
    <source>
        <dbReference type="Proteomes" id="UP001374803"/>
    </source>
</evidence>
<proteinExistence type="predicted"/>
<feature type="region of interest" description="Disordered" evidence="1">
    <location>
        <begin position="32"/>
        <end position="60"/>
    </location>
</feature>
<evidence type="ECO:0000313" key="3">
    <source>
        <dbReference type="EMBL" id="WXB03062.1"/>
    </source>
</evidence>
<feature type="signal peptide" evidence="2">
    <location>
        <begin position="1"/>
        <end position="19"/>
    </location>
</feature>